<proteinExistence type="predicted"/>
<reference evidence="1" key="1">
    <citation type="submission" date="2018-02" db="EMBL/GenBank/DDBJ databases">
        <title>Rhizophora mucronata_Transcriptome.</title>
        <authorList>
            <person name="Meera S.P."/>
            <person name="Sreeshan A."/>
            <person name="Augustine A."/>
        </authorList>
    </citation>
    <scope>NUCLEOTIDE SEQUENCE</scope>
    <source>
        <tissue evidence="1">Leaf</tissue>
    </source>
</reference>
<dbReference type="EMBL" id="GGEC01087945">
    <property type="protein sequence ID" value="MBX68429.1"/>
    <property type="molecule type" value="Transcribed_RNA"/>
</dbReference>
<organism evidence="1">
    <name type="scientific">Rhizophora mucronata</name>
    <name type="common">Asiatic mangrove</name>
    <dbReference type="NCBI Taxonomy" id="61149"/>
    <lineage>
        <taxon>Eukaryota</taxon>
        <taxon>Viridiplantae</taxon>
        <taxon>Streptophyta</taxon>
        <taxon>Embryophyta</taxon>
        <taxon>Tracheophyta</taxon>
        <taxon>Spermatophyta</taxon>
        <taxon>Magnoliopsida</taxon>
        <taxon>eudicotyledons</taxon>
        <taxon>Gunneridae</taxon>
        <taxon>Pentapetalae</taxon>
        <taxon>rosids</taxon>
        <taxon>fabids</taxon>
        <taxon>Malpighiales</taxon>
        <taxon>Rhizophoraceae</taxon>
        <taxon>Rhizophora</taxon>
    </lineage>
</organism>
<accession>A0A2P2QN26</accession>
<dbReference type="AlphaFoldDB" id="A0A2P2QN26"/>
<sequence length="33" mass="3749">MCVCVSKQITIQIHSYSTCKVALHTFDYGSEQQ</sequence>
<name>A0A2P2QN26_RHIMU</name>
<evidence type="ECO:0000313" key="1">
    <source>
        <dbReference type="EMBL" id="MBX68429.1"/>
    </source>
</evidence>
<protein>
    <submittedName>
        <fullName evidence="1">Uncharacterized protein</fullName>
    </submittedName>
</protein>